<comment type="caution">
    <text evidence="3">The sequence shown here is derived from an EMBL/GenBank/DDBJ whole genome shotgun (WGS) entry which is preliminary data.</text>
</comment>
<dbReference type="PROSITE" id="PS51737">
    <property type="entry name" value="RECOMBINASE_DNA_BIND"/>
    <property type="match status" value="1"/>
</dbReference>
<dbReference type="SUPFAM" id="SSF53041">
    <property type="entry name" value="Resolvase-like"/>
    <property type="match status" value="1"/>
</dbReference>
<dbReference type="InterPro" id="IPR006119">
    <property type="entry name" value="Resolv_N"/>
</dbReference>
<dbReference type="Gene3D" id="3.40.50.1390">
    <property type="entry name" value="Resolvase, N-terminal catalytic domain"/>
    <property type="match status" value="1"/>
</dbReference>
<dbReference type="Pfam" id="PF00239">
    <property type="entry name" value="Resolvase"/>
    <property type="match status" value="1"/>
</dbReference>
<dbReference type="InterPro" id="IPR050639">
    <property type="entry name" value="SSR_resolvase"/>
</dbReference>
<evidence type="ECO:0000259" key="2">
    <source>
        <dbReference type="PROSITE" id="PS51737"/>
    </source>
</evidence>
<keyword evidence="4" id="KW-1185">Reference proteome</keyword>
<dbReference type="GO" id="GO:0003677">
    <property type="term" value="F:DNA binding"/>
    <property type="evidence" value="ECO:0007669"/>
    <property type="project" value="InterPro"/>
</dbReference>
<dbReference type="PANTHER" id="PTHR30461:SF23">
    <property type="entry name" value="DNA RECOMBINASE-RELATED"/>
    <property type="match status" value="1"/>
</dbReference>
<feature type="domain" description="Resolvase/invertase-type recombinase catalytic" evidence="1">
    <location>
        <begin position="2"/>
        <end position="148"/>
    </location>
</feature>
<dbReference type="Pfam" id="PF13408">
    <property type="entry name" value="Zn_ribbon_recom"/>
    <property type="match status" value="1"/>
</dbReference>
<protein>
    <submittedName>
        <fullName evidence="3">Recombinase family protein</fullName>
    </submittedName>
</protein>
<dbReference type="Gene3D" id="3.90.1750.20">
    <property type="entry name" value="Putative Large Serine Recombinase, Chain B, Domain 2"/>
    <property type="match status" value="1"/>
</dbReference>
<sequence length="533" mass="59669">MRVATYTRRSTDDENQPYTIDAQDTRLESYVASQPGWRIVKKFSDDASGANTNRPDLQKALHWARSGRIDVLLVYRVDRFSRNLRDTVTLLDELDQSGVAFRSATEPFDTSTPMGRLLLQMLSMFAQFERDMIIDRVTSGMERKAARGQYKGGKRPFGYLKDPKTHVLYAHDSEAAIIRLIFDLYTKDRLGSRAVAKVLNERGFRSGSGGLWSYRRILQILENRMYIGEISFREITTENAHPGLISPEQFAEAQHLLDQRGESASHSAASGSDYIATGRLPCPKCGKAMVGTRATGKTKTYRYYTCVTRQKYGTDTCDMERINADALDQAVLGAVSSFYRSQQSLMQQAVDVARQLHESNHDTATTELRTVQAEIGKVTSKIDKYLDAFEADLFDANDDSAKERLLRHRTTQRQLRERQAELVAELETEPTMPDAATLAQVNNHITEIFGGGNANQRKAVVEALVVQIKILSPDRIVPVFRVPQPADAKGAETELSASAPGVRACLPLVELRGLEPLTLTLPARPGRRPDQHK</sequence>
<dbReference type="RefSeq" id="WP_259630089.1">
    <property type="nucleotide sequence ID" value="NZ_JANYMP010000051.1"/>
</dbReference>
<dbReference type="AlphaFoldDB" id="A0A9X2VYR3"/>
<evidence type="ECO:0000259" key="1">
    <source>
        <dbReference type="PROSITE" id="PS51736"/>
    </source>
</evidence>
<reference evidence="3" key="1">
    <citation type="submission" date="2022-08" db="EMBL/GenBank/DDBJ databases">
        <authorList>
            <person name="Tistechok S."/>
            <person name="Samborskyy M."/>
            <person name="Roman I."/>
        </authorList>
    </citation>
    <scope>NUCLEOTIDE SEQUENCE</scope>
    <source>
        <strain evidence="3">DSM 103496</strain>
    </source>
</reference>
<dbReference type="Pfam" id="PF07508">
    <property type="entry name" value="Recombinase"/>
    <property type="match status" value="1"/>
</dbReference>
<gene>
    <name evidence="3" type="ORF">NZH93_48110</name>
</gene>
<name>A0A9X2VYR3_9PSEU</name>
<dbReference type="InterPro" id="IPR036162">
    <property type="entry name" value="Resolvase-like_N_sf"/>
</dbReference>
<dbReference type="InterPro" id="IPR038109">
    <property type="entry name" value="DNA_bind_recomb_sf"/>
</dbReference>
<dbReference type="InterPro" id="IPR025827">
    <property type="entry name" value="Zn_ribbon_recom_dom"/>
</dbReference>
<dbReference type="GO" id="GO:0000150">
    <property type="term" value="F:DNA strand exchange activity"/>
    <property type="evidence" value="ECO:0007669"/>
    <property type="project" value="InterPro"/>
</dbReference>
<evidence type="ECO:0000313" key="3">
    <source>
        <dbReference type="EMBL" id="MCS7484642.1"/>
    </source>
</evidence>
<dbReference type="SMART" id="SM00857">
    <property type="entry name" value="Resolvase"/>
    <property type="match status" value="1"/>
</dbReference>
<evidence type="ECO:0000313" key="4">
    <source>
        <dbReference type="Proteomes" id="UP001141259"/>
    </source>
</evidence>
<organism evidence="3 4">
    <name type="scientific">Umezawaea endophytica</name>
    <dbReference type="NCBI Taxonomy" id="1654476"/>
    <lineage>
        <taxon>Bacteria</taxon>
        <taxon>Bacillati</taxon>
        <taxon>Actinomycetota</taxon>
        <taxon>Actinomycetes</taxon>
        <taxon>Pseudonocardiales</taxon>
        <taxon>Pseudonocardiaceae</taxon>
        <taxon>Umezawaea</taxon>
    </lineage>
</organism>
<dbReference type="CDD" id="cd03768">
    <property type="entry name" value="SR_ResInv"/>
    <property type="match status" value="1"/>
</dbReference>
<proteinExistence type="predicted"/>
<feature type="domain" description="Recombinase" evidence="2">
    <location>
        <begin position="156"/>
        <end position="263"/>
    </location>
</feature>
<dbReference type="PANTHER" id="PTHR30461">
    <property type="entry name" value="DNA-INVERTASE FROM LAMBDOID PROPHAGE"/>
    <property type="match status" value="1"/>
</dbReference>
<dbReference type="EMBL" id="JANYMP010000051">
    <property type="protein sequence ID" value="MCS7484642.1"/>
    <property type="molecule type" value="Genomic_DNA"/>
</dbReference>
<dbReference type="Proteomes" id="UP001141259">
    <property type="component" value="Unassembled WGS sequence"/>
</dbReference>
<dbReference type="PROSITE" id="PS51736">
    <property type="entry name" value="RECOMBINASES_3"/>
    <property type="match status" value="1"/>
</dbReference>
<dbReference type="InterPro" id="IPR011109">
    <property type="entry name" value="DNA_bind_recombinase_dom"/>
</dbReference>
<accession>A0A9X2VYR3</accession>